<dbReference type="Proteomes" id="UP001222325">
    <property type="component" value="Unassembled WGS sequence"/>
</dbReference>
<proteinExistence type="predicted"/>
<dbReference type="AlphaFoldDB" id="A0AAD6XQQ9"/>
<sequence length="477" mass="53025">MERQILPKMGAFVVFTVDPIASLDPECLEDPEAVAACKNLVTKRYVALAEREDLYQPWEPYNICTVWFVLQGAPEARAAECMEPSMSVPIVPMTMGPKDHPSLRAPLQPSNPLPWNDCYISSFFFASVRSPTLFTYEPVNWVLDLDELSRRDRFFGVDVEKQGALAWKRDGGSMRSVSPALDQNRSRAPEEALDEVPHTSSIAPTSPGDPTCAAVHLVTTGEQQEVQAPASVVLERSPSSSFDGDMDLREEAMGNFTTDSNPSHATVTVNFSHDLSTVRELNNAADFFKEVEQIKRICEEAKPRLAQARALAIKKAADLNAKYDEPTIDMLVARAQRRGRLSRFASATRKRITSTFRPDSLRQQLHPAFIISGSESQTVLPMLGACVVLRIDPIASLDPQKAREAVDAWRALPTEPYVCFIVERGGFYQPWDPYSSYTVEFLLQGRPTSYPEKFAEAAMTVPILPTTIQDHPSCGIL</sequence>
<feature type="region of interest" description="Disordered" evidence="1">
    <location>
        <begin position="170"/>
        <end position="208"/>
    </location>
</feature>
<evidence type="ECO:0000256" key="1">
    <source>
        <dbReference type="SAM" id="MobiDB-lite"/>
    </source>
</evidence>
<organism evidence="2 3">
    <name type="scientific">Mycena belliarum</name>
    <dbReference type="NCBI Taxonomy" id="1033014"/>
    <lineage>
        <taxon>Eukaryota</taxon>
        <taxon>Fungi</taxon>
        <taxon>Dikarya</taxon>
        <taxon>Basidiomycota</taxon>
        <taxon>Agaricomycotina</taxon>
        <taxon>Agaricomycetes</taxon>
        <taxon>Agaricomycetidae</taxon>
        <taxon>Agaricales</taxon>
        <taxon>Marasmiineae</taxon>
        <taxon>Mycenaceae</taxon>
        <taxon>Mycena</taxon>
    </lineage>
</organism>
<accession>A0AAD6XQQ9</accession>
<comment type="caution">
    <text evidence="2">The sequence shown here is derived from an EMBL/GenBank/DDBJ whole genome shotgun (WGS) entry which is preliminary data.</text>
</comment>
<dbReference type="EMBL" id="JARJCN010000011">
    <property type="protein sequence ID" value="KAJ7096627.1"/>
    <property type="molecule type" value="Genomic_DNA"/>
</dbReference>
<keyword evidence="3" id="KW-1185">Reference proteome</keyword>
<reference evidence="2" key="1">
    <citation type="submission" date="2023-03" db="EMBL/GenBank/DDBJ databases">
        <title>Massive genome expansion in bonnet fungi (Mycena s.s.) driven by repeated elements and novel gene families across ecological guilds.</title>
        <authorList>
            <consortium name="Lawrence Berkeley National Laboratory"/>
            <person name="Harder C.B."/>
            <person name="Miyauchi S."/>
            <person name="Viragh M."/>
            <person name="Kuo A."/>
            <person name="Thoen E."/>
            <person name="Andreopoulos B."/>
            <person name="Lu D."/>
            <person name="Skrede I."/>
            <person name="Drula E."/>
            <person name="Henrissat B."/>
            <person name="Morin E."/>
            <person name="Kohler A."/>
            <person name="Barry K."/>
            <person name="LaButti K."/>
            <person name="Morin E."/>
            <person name="Salamov A."/>
            <person name="Lipzen A."/>
            <person name="Mereny Z."/>
            <person name="Hegedus B."/>
            <person name="Baldrian P."/>
            <person name="Stursova M."/>
            <person name="Weitz H."/>
            <person name="Taylor A."/>
            <person name="Grigoriev I.V."/>
            <person name="Nagy L.G."/>
            <person name="Martin F."/>
            <person name="Kauserud H."/>
        </authorList>
    </citation>
    <scope>NUCLEOTIDE SEQUENCE</scope>
    <source>
        <strain evidence="2">CBHHK173m</strain>
    </source>
</reference>
<protein>
    <submittedName>
        <fullName evidence="2">Uncharacterized protein</fullName>
    </submittedName>
</protein>
<evidence type="ECO:0000313" key="2">
    <source>
        <dbReference type="EMBL" id="KAJ7096627.1"/>
    </source>
</evidence>
<name>A0AAD6XQQ9_9AGAR</name>
<gene>
    <name evidence="2" type="ORF">B0H15DRAFT_798072</name>
</gene>
<evidence type="ECO:0000313" key="3">
    <source>
        <dbReference type="Proteomes" id="UP001222325"/>
    </source>
</evidence>